<keyword evidence="5 11" id="KW-0547">Nucleotide-binding</keyword>
<evidence type="ECO:0000256" key="10">
    <source>
        <dbReference type="ARBA" id="ARBA00023277"/>
    </source>
</evidence>
<dbReference type="FunFam" id="3.30.230.10:FF:000017">
    <property type="entry name" value="Galactokinase"/>
    <property type="match status" value="1"/>
</dbReference>
<dbReference type="FunFam" id="3.30.70.890:FF:000001">
    <property type="entry name" value="Galactokinase"/>
    <property type="match status" value="1"/>
</dbReference>
<dbReference type="HAMAP" id="MF_00246">
    <property type="entry name" value="Galactokinase"/>
    <property type="match status" value="1"/>
</dbReference>
<feature type="binding site" evidence="11">
    <location>
        <position position="161"/>
    </location>
    <ligand>
        <name>Mg(2+)</name>
        <dbReference type="ChEBI" id="CHEBI:18420"/>
    </ligand>
</feature>
<dbReference type="PROSITE" id="PS00106">
    <property type="entry name" value="GALACTOKINASE"/>
    <property type="match status" value="1"/>
</dbReference>
<name>A0A0V8J4T3_9BACL</name>
<evidence type="ECO:0000259" key="13">
    <source>
        <dbReference type="Pfam" id="PF00288"/>
    </source>
</evidence>
<dbReference type="PROSITE" id="PS00627">
    <property type="entry name" value="GHMP_KINASES_ATP"/>
    <property type="match status" value="1"/>
</dbReference>
<dbReference type="InterPro" id="IPR019539">
    <property type="entry name" value="GalKase_N"/>
</dbReference>
<evidence type="ECO:0000313" key="17">
    <source>
        <dbReference type="Proteomes" id="UP000054099"/>
    </source>
</evidence>
<keyword evidence="10 11" id="KW-0119">Carbohydrate metabolism</keyword>
<dbReference type="GO" id="GO:0000287">
    <property type="term" value="F:magnesium ion binding"/>
    <property type="evidence" value="ECO:0007669"/>
    <property type="project" value="UniProtKB-UniRule"/>
</dbReference>
<dbReference type="PANTHER" id="PTHR10457:SF7">
    <property type="entry name" value="GALACTOKINASE-RELATED"/>
    <property type="match status" value="1"/>
</dbReference>
<dbReference type="Pfam" id="PF08544">
    <property type="entry name" value="GHMP_kinases_C"/>
    <property type="match status" value="1"/>
</dbReference>
<evidence type="ECO:0000256" key="11">
    <source>
        <dbReference type="HAMAP-Rule" id="MF_00246"/>
    </source>
</evidence>
<protein>
    <recommendedName>
        <fullName evidence="11 12">Galactokinase</fullName>
        <ecNumber evidence="11 12">2.7.1.6</ecNumber>
    </recommendedName>
    <alternativeName>
        <fullName evidence="11">Galactose kinase</fullName>
    </alternativeName>
</protein>
<evidence type="ECO:0000256" key="6">
    <source>
        <dbReference type="ARBA" id="ARBA00022777"/>
    </source>
</evidence>
<dbReference type="GO" id="GO:0004335">
    <property type="term" value="F:galactokinase activity"/>
    <property type="evidence" value="ECO:0007669"/>
    <property type="project" value="UniProtKB-UniRule"/>
</dbReference>
<evidence type="ECO:0000256" key="8">
    <source>
        <dbReference type="ARBA" id="ARBA00022842"/>
    </source>
</evidence>
<dbReference type="NCBIfam" id="NF003705">
    <property type="entry name" value="PRK05322.1"/>
    <property type="match status" value="1"/>
</dbReference>
<evidence type="ECO:0000256" key="1">
    <source>
        <dbReference type="ARBA" id="ARBA00006566"/>
    </source>
</evidence>
<dbReference type="InterPro" id="IPR000705">
    <property type="entry name" value="Galactokinase"/>
</dbReference>
<keyword evidence="8 11" id="KW-0460">Magnesium</keyword>
<dbReference type="GO" id="GO:0006012">
    <property type="term" value="P:galactose metabolic process"/>
    <property type="evidence" value="ECO:0007669"/>
    <property type="project" value="UniProtKB-UniRule"/>
</dbReference>
<keyword evidence="4 11" id="KW-0479">Metal-binding</keyword>
<feature type="binding site" evidence="11">
    <location>
        <position position="129"/>
    </location>
    <ligand>
        <name>Mg(2+)</name>
        <dbReference type="ChEBI" id="CHEBI:18420"/>
    </ligand>
</feature>
<dbReference type="UniPathway" id="UPA00214"/>
<keyword evidence="7 11" id="KW-0067">ATP-binding</keyword>
<evidence type="ECO:0000256" key="2">
    <source>
        <dbReference type="ARBA" id="ARBA00022490"/>
    </source>
</evidence>
<dbReference type="InterPro" id="IPR014721">
    <property type="entry name" value="Ribsml_uS5_D2-typ_fold_subgr"/>
</dbReference>
<proteinExistence type="inferred from homology"/>
<evidence type="ECO:0000259" key="14">
    <source>
        <dbReference type="Pfam" id="PF08544"/>
    </source>
</evidence>
<keyword evidence="2 11" id="KW-0963">Cytoplasm</keyword>
<dbReference type="GO" id="GO:0005829">
    <property type="term" value="C:cytosol"/>
    <property type="evidence" value="ECO:0007669"/>
    <property type="project" value="TreeGrafter"/>
</dbReference>
<dbReference type="InterPro" id="IPR006206">
    <property type="entry name" value="Mevalonate/galactokinase"/>
</dbReference>
<evidence type="ECO:0000256" key="7">
    <source>
        <dbReference type="ARBA" id="ARBA00022840"/>
    </source>
</evidence>
<dbReference type="InterPro" id="IPR019741">
    <property type="entry name" value="Galactokinase_CS"/>
</dbReference>
<organism evidence="16 17">
    <name type="scientific">Fictibacillus enclensis</name>
    <dbReference type="NCBI Taxonomy" id="1017270"/>
    <lineage>
        <taxon>Bacteria</taxon>
        <taxon>Bacillati</taxon>
        <taxon>Bacillota</taxon>
        <taxon>Bacilli</taxon>
        <taxon>Bacillales</taxon>
        <taxon>Fictibacillaceae</taxon>
        <taxon>Fictibacillus</taxon>
    </lineage>
</organism>
<reference evidence="16 17" key="1">
    <citation type="journal article" date="2014" name="Antonie Van Leeuwenhoek">
        <title>Fictibacillus enclensis sp. nov., isolated from marine sediment.</title>
        <authorList>
            <person name="Dastager S.G."/>
            <person name="Mawlankar R."/>
            <person name="Srinivasan K."/>
            <person name="Tang S.K."/>
            <person name="Lee J.C."/>
            <person name="Ramana V.V."/>
            <person name="Shouche Y.S."/>
        </authorList>
    </citation>
    <scope>NUCLEOTIDE SEQUENCE [LARGE SCALE GENOMIC DNA]</scope>
    <source>
        <strain evidence="16 17">NIO-1003</strain>
    </source>
</reference>
<evidence type="ECO:0000313" key="16">
    <source>
        <dbReference type="EMBL" id="KSU81899.1"/>
    </source>
</evidence>
<dbReference type="PRINTS" id="PR00473">
    <property type="entry name" value="GALCTOKINASE"/>
</dbReference>
<dbReference type="SUPFAM" id="SSF54211">
    <property type="entry name" value="Ribosomal protein S5 domain 2-like"/>
    <property type="match status" value="1"/>
</dbReference>
<dbReference type="PANTHER" id="PTHR10457">
    <property type="entry name" value="MEVALONATE KINASE/GALACTOKINASE"/>
    <property type="match status" value="1"/>
</dbReference>
<feature type="site" description="Transition state stabilizer" evidence="11">
    <location>
        <position position="28"/>
    </location>
</feature>
<comment type="subcellular location">
    <subcellularLocation>
        <location evidence="11">Cytoplasm</location>
    </subcellularLocation>
</comment>
<feature type="binding site" evidence="11">
    <location>
        <begin position="123"/>
        <end position="129"/>
    </location>
    <ligand>
        <name>ATP</name>
        <dbReference type="ChEBI" id="CHEBI:30616"/>
    </ligand>
</feature>
<dbReference type="PRINTS" id="PR00959">
    <property type="entry name" value="MEVGALKINASE"/>
</dbReference>
<dbReference type="Pfam" id="PF00288">
    <property type="entry name" value="GHMP_kinases_N"/>
    <property type="match status" value="1"/>
</dbReference>
<dbReference type="EMBL" id="LNQN01000005">
    <property type="protein sequence ID" value="KSU81899.1"/>
    <property type="molecule type" value="Genomic_DNA"/>
</dbReference>
<dbReference type="RefSeq" id="WP_061973654.1">
    <property type="nucleotide sequence ID" value="NZ_FMAV01000003.1"/>
</dbReference>
<dbReference type="NCBIfam" id="TIGR00131">
    <property type="entry name" value="gal_kin"/>
    <property type="match status" value="1"/>
</dbReference>
<dbReference type="InterPro" id="IPR006203">
    <property type="entry name" value="GHMP_knse_ATP-bd_CS"/>
</dbReference>
<dbReference type="PIRSF" id="PIRSF000530">
    <property type="entry name" value="Galactokinase"/>
    <property type="match status" value="1"/>
</dbReference>
<dbReference type="Gene3D" id="3.30.230.10">
    <property type="match status" value="1"/>
</dbReference>
<feature type="binding site" evidence="11">
    <location>
        <position position="223"/>
    </location>
    <ligand>
        <name>substrate</name>
    </ligand>
</feature>
<comment type="caution">
    <text evidence="16">The sequence shown here is derived from an EMBL/GenBank/DDBJ whole genome shotgun (WGS) entry which is preliminary data.</text>
</comment>
<feature type="domain" description="Galactokinase N-terminal" evidence="15">
    <location>
        <begin position="8"/>
        <end position="58"/>
    </location>
</feature>
<evidence type="ECO:0000256" key="4">
    <source>
        <dbReference type="ARBA" id="ARBA00022723"/>
    </source>
</evidence>
<feature type="binding site" evidence="11">
    <location>
        <position position="68"/>
    </location>
    <ligand>
        <name>ATP</name>
        <dbReference type="ChEBI" id="CHEBI:30616"/>
    </ligand>
</feature>
<comment type="pathway">
    <text evidence="11">Carbohydrate metabolism; galactose metabolism.</text>
</comment>
<dbReference type="InterPro" id="IPR006204">
    <property type="entry name" value="GHMP_kinase_N_dom"/>
</dbReference>
<feature type="domain" description="GHMP kinase N-terminal" evidence="13">
    <location>
        <begin position="93"/>
        <end position="181"/>
    </location>
</feature>
<dbReference type="SUPFAM" id="SSF55060">
    <property type="entry name" value="GHMP Kinase, C-terminal domain"/>
    <property type="match status" value="1"/>
</dbReference>
<comment type="catalytic activity">
    <reaction evidence="11">
        <text>alpha-D-galactose + ATP = alpha-D-galactose 1-phosphate + ADP + H(+)</text>
        <dbReference type="Rhea" id="RHEA:13553"/>
        <dbReference type="ChEBI" id="CHEBI:15378"/>
        <dbReference type="ChEBI" id="CHEBI:28061"/>
        <dbReference type="ChEBI" id="CHEBI:30616"/>
        <dbReference type="ChEBI" id="CHEBI:58336"/>
        <dbReference type="ChEBI" id="CHEBI:456216"/>
        <dbReference type="EC" id="2.7.1.6"/>
    </reaction>
</comment>
<dbReference type="InterPro" id="IPR036554">
    <property type="entry name" value="GHMP_kinase_C_sf"/>
</dbReference>
<feature type="active site" description="Proton acceptor" evidence="11">
    <location>
        <position position="173"/>
    </location>
</feature>
<dbReference type="EC" id="2.7.1.6" evidence="11 12"/>
<dbReference type="AlphaFoldDB" id="A0A0V8J4T3"/>
<dbReference type="GO" id="GO:0005524">
    <property type="term" value="F:ATP binding"/>
    <property type="evidence" value="ECO:0007669"/>
    <property type="project" value="UniProtKB-UniRule"/>
</dbReference>
<dbReference type="OrthoDB" id="250531at2"/>
<sequence>MEQQLAEQFLNYFPGNTDEVRLFFAPGRVNLIGEHTDYNGGYVFPAALSIGTYMAVRKRQDGIYRLKSGNFPQEVTVDANQPIVFYDADDWANYPKGILLQLQKSGISLSGADVLYHGNIPNGAGLSSSASIGMVSAFAFSAVENSEIDMLELAKLCQRMENEFIGVNSGIMDQFAVGFGKRNEAVFLNCQTYEFEMIPLETEGYKLVITNTNKRRGLADSKYNERRSQCEQGLQIIQQHLKDIETLGELTPFQFKKVEQYIEDEVIRRRVRHVVTEDNRVQKAVAALENRDITAFGLYMNESHMSLRDDYEVTGTELDTLFDLQKEQPGCIGTRMTGAGFGGCTISIVKEEQVEDFKENVAGRYTERTGLVPDFYVCEIGDGVKELNGVKR</sequence>
<dbReference type="InterPro" id="IPR020568">
    <property type="entry name" value="Ribosomal_Su5_D2-typ_SF"/>
</dbReference>
<comment type="function">
    <text evidence="11">Catalyzes the transfer of the gamma-phosphate of ATP to D-galactose to form alpha-D-galactose-1-phosphate (Gal-1-P).</text>
</comment>
<accession>A0A0V8J4T3</accession>
<keyword evidence="17" id="KW-1185">Reference proteome</keyword>
<comment type="similarity">
    <text evidence="1 11">Belongs to the GHMP kinase family. GalK subfamily.</text>
</comment>
<feature type="binding site" evidence="11">
    <location>
        <begin position="34"/>
        <end position="37"/>
    </location>
    <ligand>
        <name>substrate</name>
    </ligand>
</feature>
<dbReference type="InterPro" id="IPR013750">
    <property type="entry name" value="GHMP_kinase_C_dom"/>
</dbReference>
<dbReference type="Gene3D" id="3.30.70.890">
    <property type="entry name" value="GHMP kinase, C-terminal domain"/>
    <property type="match status" value="1"/>
</dbReference>
<keyword evidence="9 11" id="KW-0299">Galactose metabolism</keyword>
<evidence type="ECO:0000256" key="5">
    <source>
        <dbReference type="ARBA" id="ARBA00022741"/>
    </source>
</evidence>
<dbReference type="Pfam" id="PF10509">
    <property type="entry name" value="GalKase_gal_bdg"/>
    <property type="match status" value="1"/>
</dbReference>
<keyword evidence="6 11" id="KW-0418">Kinase</keyword>
<dbReference type="Proteomes" id="UP000054099">
    <property type="component" value="Unassembled WGS sequence"/>
</dbReference>
<keyword evidence="3 11" id="KW-0808">Transferase</keyword>
<evidence type="ECO:0000259" key="15">
    <source>
        <dbReference type="Pfam" id="PF10509"/>
    </source>
</evidence>
<dbReference type="InterPro" id="IPR022963">
    <property type="entry name" value="Galactokinase_bac"/>
</dbReference>
<gene>
    <name evidence="11" type="primary">galK</name>
    <name evidence="16" type="ORF">AS030_16565</name>
</gene>
<feature type="domain" description="GHMP kinase C-terminal" evidence="14">
    <location>
        <begin position="285"/>
        <end position="362"/>
    </location>
</feature>
<evidence type="ECO:0000256" key="12">
    <source>
        <dbReference type="NCBIfam" id="TIGR00131"/>
    </source>
</evidence>
<evidence type="ECO:0000256" key="9">
    <source>
        <dbReference type="ARBA" id="ARBA00023144"/>
    </source>
</evidence>
<evidence type="ECO:0000256" key="3">
    <source>
        <dbReference type="ARBA" id="ARBA00022679"/>
    </source>
</evidence>